<dbReference type="RefSeq" id="WP_136960928.1">
    <property type="nucleotide sequence ID" value="NZ_CP039690.1"/>
</dbReference>
<protein>
    <recommendedName>
        <fullName evidence="3">methylated-DNA--[protein]-cysteine S-methyltransferase</fullName>
        <ecNumber evidence="3">2.1.1.63</ecNumber>
    </recommendedName>
</protein>
<evidence type="ECO:0000256" key="6">
    <source>
        <dbReference type="ARBA" id="ARBA00022763"/>
    </source>
</evidence>
<evidence type="ECO:0000256" key="1">
    <source>
        <dbReference type="ARBA" id="ARBA00001286"/>
    </source>
</evidence>
<dbReference type="NCBIfam" id="TIGR00589">
    <property type="entry name" value="ogt"/>
    <property type="match status" value="1"/>
</dbReference>
<keyword evidence="5 10" id="KW-0808">Transferase</keyword>
<evidence type="ECO:0000256" key="3">
    <source>
        <dbReference type="ARBA" id="ARBA00011918"/>
    </source>
</evidence>
<feature type="domain" description="Methylated-DNA-[protein]-cysteine S-methyltransferase DNA binding" evidence="9">
    <location>
        <begin position="88"/>
        <end position="169"/>
    </location>
</feature>
<keyword evidence="11" id="KW-1185">Reference proteome</keyword>
<dbReference type="AlphaFoldDB" id="A0A4D7AYV1"/>
<dbReference type="Gene3D" id="3.30.160.70">
    <property type="entry name" value="Methylated DNA-protein cysteine methyltransferase domain"/>
    <property type="match status" value="1"/>
</dbReference>
<gene>
    <name evidence="10" type="ORF">E8M01_15470</name>
</gene>
<comment type="similarity">
    <text evidence="2">Belongs to the MGMT family.</text>
</comment>
<dbReference type="SUPFAM" id="SSF53155">
    <property type="entry name" value="Methylated DNA-protein cysteine methyltransferase domain"/>
    <property type="match status" value="1"/>
</dbReference>
<dbReference type="InterPro" id="IPR001497">
    <property type="entry name" value="MethylDNA_cys_MeTrfase_AS"/>
</dbReference>
<dbReference type="GO" id="GO:0032259">
    <property type="term" value="P:methylation"/>
    <property type="evidence" value="ECO:0007669"/>
    <property type="project" value="UniProtKB-KW"/>
</dbReference>
<dbReference type="FunFam" id="1.10.10.10:FF:000214">
    <property type="entry name" value="Methylated-DNA--protein-cysteine methyltransferase"/>
    <property type="match status" value="1"/>
</dbReference>
<dbReference type="OrthoDB" id="9802228at2"/>
<dbReference type="Pfam" id="PF01035">
    <property type="entry name" value="DNA_binding_1"/>
    <property type="match status" value="1"/>
</dbReference>
<dbReference type="InterPro" id="IPR014048">
    <property type="entry name" value="MethylDNA_cys_MeTrfase_DNA-bd"/>
</dbReference>
<dbReference type="GO" id="GO:0006281">
    <property type="term" value="P:DNA repair"/>
    <property type="evidence" value="ECO:0007669"/>
    <property type="project" value="UniProtKB-KW"/>
</dbReference>
<dbReference type="Proteomes" id="UP000298781">
    <property type="component" value="Chromosome"/>
</dbReference>
<dbReference type="InterPro" id="IPR036217">
    <property type="entry name" value="MethylDNA_cys_MeTrfase_DNAb"/>
</dbReference>
<sequence length="198" mass="20782">MTEPGYTLFETAIGLCAIAWGEAGIIGAQLPEGDAARSRARLARRFPDAREAPPPPAVSRAIAEIVALIAGEPRDLHAIQLDMAGVPDFHQKVYQVARAILPGETLTYGEVAKRIGEPGASQAVGQALGKNPFPIIIPCHRVLAAGGKTGGFSANGGVETKFRLLTIERARTSAEPTLFDGDSAFGFAAPPRQKSRSG</sequence>
<reference evidence="10 11" key="1">
    <citation type="submission" date="2019-04" db="EMBL/GenBank/DDBJ databases">
        <title>Phreatobacter aquaticus sp. nov.</title>
        <authorList>
            <person name="Choi A."/>
        </authorList>
    </citation>
    <scope>NUCLEOTIDE SEQUENCE [LARGE SCALE GENOMIC DNA]</scope>
    <source>
        <strain evidence="10 11">KCTC 52518</strain>
    </source>
</reference>
<dbReference type="Gene3D" id="1.10.10.10">
    <property type="entry name" value="Winged helix-like DNA-binding domain superfamily/Winged helix DNA-binding domain"/>
    <property type="match status" value="1"/>
</dbReference>
<organism evidence="10 11">
    <name type="scientific">Phreatobacter stygius</name>
    <dbReference type="NCBI Taxonomy" id="1940610"/>
    <lineage>
        <taxon>Bacteria</taxon>
        <taxon>Pseudomonadati</taxon>
        <taxon>Pseudomonadota</taxon>
        <taxon>Alphaproteobacteria</taxon>
        <taxon>Hyphomicrobiales</taxon>
        <taxon>Phreatobacteraceae</taxon>
        <taxon>Phreatobacter</taxon>
    </lineage>
</organism>
<evidence type="ECO:0000313" key="11">
    <source>
        <dbReference type="Proteomes" id="UP000298781"/>
    </source>
</evidence>
<evidence type="ECO:0000256" key="4">
    <source>
        <dbReference type="ARBA" id="ARBA00022603"/>
    </source>
</evidence>
<keyword evidence="4 10" id="KW-0489">Methyltransferase</keyword>
<dbReference type="PANTHER" id="PTHR10815:SF5">
    <property type="entry name" value="METHYLATED-DNA--PROTEIN-CYSTEINE METHYLTRANSFERASE"/>
    <property type="match status" value="1"/>
</dbReference>
<evidence type="ECO:0000259" key="9">
    <source>
        <dbReference type="Pfam" id="PF01035"/>
    </source>
</evidence>
<comment type="catalytic activity">
    <reaction evidence="8">
        <text>a 6-O-methyl-2'-deoxyguanosine in DNA + L-cysteinyl-[protein] = S-methyl-L-cysteinyl-[protein] + a 2'-deoxyguanosine in DNA</text>
        <dbReference type="Rhea" id="RHEA:24000"/>
        <dbReference type="Rhea" id="RHEA-COMP:10131"/>
        <dbReference type="Rhea" id="RHEA-COMP:10132"/>
        <dbReference type="Rhea" id="RHEA-COMP:11367"/>
        <dbReference type="Rhea" id="RHEA-COMP:11368"/>
        <dbReference type="ChEBI" id="CHEBI:29950"/>
        <dbReference type="ChEBI" id="CHEBI:82612"/>
        <dbReference type="ChEBI" id="CHEBI:85445"/>
        <dbReference type="ChEBI" id="CHEBI:85448"/>
        <dbReference type="EC" id="2.1.1.63"/>
    </reaction>
</comment>
<dbReference type="CDD" id="cd06445">
    <property type="entry name" value="ATase"/>
    <property type="match status" value="1"/>
</dbReference>
<dbReference type="PROSITE" id="PS00374">
    <property type="entry name" value="MGMT"/>
    <property type="match status" value="1"/>
</dbReference>
<dbReference type="InterPro" id="IPR036631">
    <property type="entry name" value="MGMT_N_sf"/>
</dbReference>
<dbReference type="KEGG" id="pstg:E8M01_15470"/>
<evidence type="ECO:0000256" key="5">
    <source>
        <dbReference type="ARBA" id="ARBA00022679"/>
    </source>
</evidence>
<evidence type="ECO:0000256" key="7">
    <source>
        <dbReference type="ARBA" id="ARBA00023204"/>
    </source>
</evidence>
<evidence type="ECO:0000256" key="2">
    <source>
        <dbReference type="ARBA" id="ARBA00008711"/>
    </source>
</evidence>
<evidence type="ECO:0000313" key="10">
    <source>
        <dbReference type="EMBL" id="QCI65481.1"/>
    </source>
</evidence>
<comment type="catalytic activity">
    <reaction evidence="1">
        <text>a 4-O-methyl-thymidine in DNA + L-cysteinyl-[protein] = a thymidine in DNA + S-methyl-L-cysteinyl-[protein]</text>
        <dbReference type="Rhea" id="RHEA:53428"/>
        <dbReference type="Rhea" id="RHEA-COMP:10131"/>
        <dbReference type="Rhea" id="RHEA-COMP:10132"/>
        <dbReference type="Rhea" id="RHEA-COMP:13555"/>
        <dbReference type="Rhea" id="RHEA-COMP:13556"/>
        <dbReference type="ChEBI" id="CHEBI:29950"/>
        <dbReference type="ChEBI" id="CHEBI:82612"/>
        <dbReference type="ChEBI" id="CHEBI:137386"/>
        <dbReference type="ChEBI" id="CHEBI:137387"/>
        <dbReference type="EC" id="2.1.1.63"/>
    </reaction>
</comment>
<dbReference type="SUPFAM" id="SSF46767">
    <property type="entry name" value="Methylated DNA-protein cysteine methyltransferase, C-terminal domain"/>
    <property type="match status" value="1"/>
</dbReference>
<dbReference type="EMBL" id="CP039690">
    <property type="protein sequence ID" value="QCI65481.1"/>
    <property type="molecule type" value="Genomic_DNA"/>
</dbReference>
<keyword evidence="6" id="KW-0227">DNA damage</keyword>
<name>A0A4D7AYV1_9HYPH</name>
<accession>A0A4D7AYV1</accession>
<dbReference type="EC" id="2.1.1.63" evidence="3"/>
<proteinExistence type="inferred from homology"/>
<dbReference type="InterPro" id="IPR036388">
    <property type="entry name" value="WH-like_DNA-bd_sf"/>
</dbReference>
<keyword evidence="7" id="KW-0234">DNA repair</keyword>
<evidence type="ECO:0000256" key="8">
    <source>
        <dbReference type="ARBA" id="ARBA00049348"/>
    </source>
</evidence>
<dbReference type="PANTHER" id="PTHR10815">
    <property type="entry name" value="METHYLATED-DNA--PROTEIN-CYSTEINE METHYLTRANSFERASE"/>
    <property type="match status" value="1"/>
</dbReference>
<dbReference type="GO" id="GO:0003908">
    <property type="term" value="F:methylated-DNA-[protein]-cysteine S-methyltransferase activity"/>
    <property type="evidence" value="ECO:0007669"/>
    <property type="project" value="UniProtKB-EC"/>
</dbReference>